<dbReference type="FunFam" id="2.60.40.10:FF:001406">
    <property type="entry name" value="Protein-glutamine gamma-glutamyltransferase 4"/>
    <property type="match status" value="1"/>
</dbReference>
<organism evidence="14 15">
    <name type="scientific">Callipepla squamata</name>
    <name type="common">Scaled quail</name>
    <dbReference type="NCBI Taxonomy" id="9009"/>
    <lineage>
        <taxon>Eukaryota</taxon>
        <taxon>Metazoa</taxon>
        <taxon>Chordata</taxon>
        <taxon>Craniata</taxon>
        <taxon>Vertebrata</taxon>
        <taxon>Euteleostomi</taxon>
        <taxon>Archelosauria</taxon>
        <taxon>Archosauria</taxon>
        <taxon>Dinosauria</taxon>
        <taxon>Saurischia</taxon>
        <taxon>Theropoda</taxon>
        <taxon>Coelurosauria</taxon>
        <taxon>Aves</taxon>
        <taxon>Neognathae</taxon>
        <taxon>Galloanserae</taxon>
        <taxon>Galliformes</taxon>
        <taxon>Odontophoridae</taxon>
        <taxon>Callipepla</taxon>
    </lineage>
</organism>
<evidence type="ECO:0000256" key="5">
    <source>
        <dbReference type="ARBA" id="ARBA00022837"/>
    </source>
</evidence>
<feature type="binding site" evidence="12">
    <location>
        <position position="467"/>
    </location>
    <ligand>
        <name>Ca(2+)</name>
        <dbReference type="ChEBI" id="CHEBI:29108"/>
    </ligand>
</feature>
<feature type="active site" evidence="11">
    <location>
        <position position="427"/>
    </location>
</feature>
<dbReference type="Pfam" id="PF00927">
    <property type="entry name" value="Transglut_C"/>
    <property type="match status" value="1"/>
</dbReference>
<evidence type="ECO:0000256" key="10">
    <source>
        <dbReference type="ARBA" id="ARBA00080452"/>
    </source>
</evidence>
<dbReference type="STRING" id="9009.A0A226NEI4"/>
<comment type="catalytic activity">
    <reaction evidence="8">
        <text>L-glutaminyl-[protein] + L-lysyl-[protein] = [protein]-L-lysyl-N(6)-5-L-glutamyl-[protein] + NH4(+)</text>
        <dbReference type="Rhea" id="RHEA:54816"/>
        <dbReference type="Rhea" id="RHEA-COMP:9752"/>
        <dbReference type="Rhea" id="RHEA-COMP:10207"/>
        <dbReference type="Rhea" id="RHEA-COMP:14005"/>
        <dbReference type="ChEBI" id="CHEBI:28938"/>
        <dbReference type="ChEBI" id="CHEBI:29969"/>
        <dbReference type="ChEBI" id="CHEBI:30011"/>
        <dbReference type="ChEBI" id="CHEBI:138370"/>
        <dbReference type="EC" id="2.3.2.13"/>
    </reaction>
</comment>
<keyword evidence="15" id="KW-1185">Reference proteome</keyword>
<keyword evidence="4 12" id="KW-0479">Metal-binding</keyword>
<evidence type="ECO:0000256" key="11">
    <source>
        <dbReference type="PIRSR" id="PIRSR000459-1"/>
    </source>
</evidence>
<keyword evidence="6" id="KW-0012">Acyltransferase</keyword>
<feature type="active site" evidence="11">
    <location>
        <position position="404"/>
    </location>
</feature>
<dbReference type="PANTHER" id="PTHR11590:SF70">
    <property type="entry name" value="PROTEIN-GLUTAMINE GAMMA-GLUTAMYLTRANSFERASE 4"/>
    <property type="match status" value="1"/>
</dbReference>
<dbReference type="SUPFAM" id="SSF81296">
    <property type="entry name" value="E set domains"/>
    <property type="match status" value="1"/>
</dbReference>
<accession>A0A226NEI4</accession>
<dbReference type="AlphaFoldDB" id="A0A226NEI4"/>
<dbReference type="Proteomes" id="UP000198323">
    <property type="component" value="Unassembled WGS sequence"/>
</dbReference>
<dbReference type="FunFam" id="3.90.260.10:FF:000001">
    <property type="entry name" value="Protein-glutamine gamma-glutamyltransferase 2"/>
    <property type="match status" value="1"/>
</dbReference>
<evidence type="ECO:0000256" key="7">
    <source>
        <dbReference type="ARBA" id="ARBA00024222"/>
    </source>
</evidence>
<evidence type="ECO:0000256" key="4">
    <source>
        <dbReference type="ARBA" id="ARBA00022723"/>
    </source>
</evidence>
<evidence type="ECO:0000313" key="15">
    <source>
        <dbReference type="Proteomes" id="UP000198323"/>
    </source>
</evidence>
<evidence type="ECO:0000256" key="1">
    <source>
        <dbReference type="ARBA" id="ARBA00005968"/>
    </source>
</evidence>
<dbReference type="EMBL" id="MCFN01000077">
    <property type="protein sequence ID" value="OXB65964.1"/>
    <property type="molecule type" value="Genomic_DNA"/>
</dbReference>
<dbReference type="OrthoDB" id="437511at2759"/>
<proteinExistence type="inferred from homology"/>
<dbReference type="InterPro" id="IPR036238">
    <property type="entry name" value="Transglutaminase_C_sf"/>
</dbReference>
<evidence type="ECO:0000256" key="9">
    <source>
        <dbReference type="ARBA" id="ARBA00069852"/>
    </source>
</evidence>
<name>A0A226NEI4_CALSU</name>
<evidence type="ECO:0000256" key="12">
    <source>
        <dbReference type="PIRSR" id="PIRSR000459-2"/>
    </source>
</evidence>
<dbReference type="PIRSF" id="PIRSF000459">
    <property type="entry name" value="TGM_EBP42"/>
    <property type="match status" value="1"/>
</dbReference>
<dbReference type="SMART" id="SM00460">
    <property type="entry name" value="TGc"/>
    <property type="match status" value="1"/>
</dbReference>
<gene>
    <name evidence="14" type="ORF">ASZ78_002712</name>
</gene>
<dbReference type="InterPro" id="IPR023608">
    <property type="entry name" value="Transglutaminase_animal"/>
</dbReference>
<dbReference type="GO" id="GO:0003810">
    <property type="term" value="F:protein-glutamine gamma-glutamyltransferase activity"/>
    <property type="evidence" value="ECO:0007669"/>
    <property type="project" value="UniProtKB-EC"/>
</dbReference>
<feature type="binding site" evidence="12">
    <location>
        <position position="469"/>
    </location>
    <ligand>
        <name>Ca(2+)</name>
        <dbReference type="ChEBI" id="CHEBI:29108"/>
    </ligand>
</feature>
<dbReference type="InterPro" id="IPR014756">
    <property type="entry name" value="Ig_E-set"/>
</dbReference>
<dbReference type="FunFam" id="2.60.40.10:FF:001640">
    <property type="entry name" value="Prostate-specific transglutaminase 4"/>
    <property type="match status" value="1"/>
</dbReference>
<comment type="similarity">
    <text evidence="1">Belongs to the transglutaminase superfamily. Transglutaminase family.</text>
</comment>
<dbReference type="InterPro" id="IPR008958">
    <property type="entry name" value="Transglutaminase_C"/>
</dbReference>
<dbReference type="InterPro" id="IPR013783">
    <property type="entry name" value="Ig-like_fold"/>
</dbReference>
<dbReference type="InterPro" id="IPR050779">
    <property type="entry name" value="Transglutaminase"/>
</dbReference>
<dbReference type="Gene3D" id="2.60.40.10">
    <property type="entry name" value="Immunoglobulins"/>
    <property type="match status" value="3"/>
</dbReference>
<dbReference type="InterPro" id="IPR038765">
    <property type="entry name" value="Papain-like_cys_pep_sf"/>
</dbReference>
<feature type="binding site" evidence="12">
    <location>
        <position position="519"/>
    </location>
    <ligand>
        <name>Ca(2+)</name>
        <dbReference type="ChEBI" id="CHEBI:29108"/>
    </ligand>
</feature>
<keyword evidence="3" id="KW-0808">Transferase</keyword>
<evidence type="ECO:0000256" key="3">
    <source>
        <dbReference type="ARBA" id="ARBA00022679"/>
    </source>
</evidence>
<comment type="cofactor">
    <cofactor evidence="12">
        <name>Ca(2+)</name>
        <dbReference type="ChEBI" id="CHEBI:29108"/>
    </cofactor>
    <text evidence="12">Binds 1 Ca(2+) ion per subunit.</text>
</comment>
<dbReference type="SUPFAM" id="SSF49309">
    <property type="entry name" value="Transglutaminase, two C-terminal domains"/>
    <property type="match status" value="2"/>
</dbReference>
<feature type="domain" description="Transglutaminase-like" evidence="13">
    <location>
        <begin position="345"/>
        <end position="430"/>
    </location>
</feature>
<dbReference type="InterPro" id="IPR001102">
    <property type="entry name" value="Transglutaminase_N"/>
</dbReference>
<dbReference type="GO" id="GO:0046872">
    <property type="term" value="F:metal ion binding"/>
    <property type="evidence" value="ECO:0007669"/>
    <property type="project" value="UniProtKB-KW"/>
</dbReference>
<evidence type="ECO:0000256" key="6">
    <source>
        <dbReference type="ARBA" id="ARBA00023315"/>
    </source>
</evidence>
<dbReference type="Gene3D" id="3.90.260.10">
    <property type="entry name" value="Transglutaminase-like"/>
    <property type="match status" value="1"/>
</dbReference>
<evidence type="ECO:0000256" key="8">
    <source>
        <dbReference type="ARBA" id="ARBA00051843"/>
    </source>
</evidence>
<dbReference type="SUPFAM" id="SSF54001">
    <property type="entry name" value="Cysteine proteinases"/>
    <property type="match status" value="1"/>
</dbReference>
<comment type="subunit">
    <text evidence="2">Homodimer.</text>
</comment>
<keyword evidence="5 12" id="KW-0106">Calcium</keyword>
<feature type="binding site" evidence="12">
    <location>
        <position position="524"/>
    </location>
    <ligand>
        <name>Ca(2+)</name>
        <dbReference type="ChEBI" id="CHEBI:29108"/>
    </ligand>
</feature>
<evidence type="ECO:0000313" key="14">
    <source>
        <dbReference type="EMBL" id="OXB65964.1"/>
    </source>
</evidence>
<dbReference type="PANTHER" id="PTHR11590">
    <property type="entry name" value="PROTEIN-GLUTAMINE GAMMA-GLUTAMYLTRANSFERASE"/>
    <property type="match status" value="1"/>
</dbReference>
<dbReference type="InterPro" id="IPR002931">
    <property type="entry name" value="Transglutaminase-like"/>
</dbReference>
<comment type="caution">
    <text evidence="14">The sequence shown here is derived from an EMBL/GenBank/DDBJ whole genome shotgun (WGS) entry which is preliminary data.</text>
</comment>
<sequence length="783" mass="87355">MSLELLQLPIQVRPSRAAVKAYDLDLAKSSEWGHVVLAASQGEQWQVPRHKSHHAVPIRAATHFAGIPTGACKKQLCCPCKNCLLKKLAESDLTVTKVDFLKSQNSVQHHTDAYNTSNLVVRRGQPFLLQLTLSRELRATDKLTLHFSIGERPMEPTGTLMSLNPRSMRNISGWQIAIIKSEGTECMLSITSAPNAAVGIYGLTVRTGSNVYKPENNAVYLLFNPWCEGDIVFLSNEAERKEYVLNDTGYIYVGSVYSIHSKPWNFGQFEEYILDTCMYLLDKSKLKMSSRRDPVVVSRAMSALVNANDDNGVVMGNWSGKYENGTSPMAWIGSVAILQQYYKTKKPVNYGQCWVFSGVLTTARSVSNFNSAHDTDENLRVDIYLNEKGEKLKWMSADSIWNFHVWNDVWMKRKDLPSGFDGWQAIDATPQEQSQGIFQCGPCPLKAVKDGDVYLPYDSKFVYAEVNADKVYWRVKMENGKNEYTKLGVESQSVGASISTKAVGQNRREDITWEYKFPEGSSEERASMKRAISFLQPSGMTPRARFAAVPKGESISKDIVQTEVVPKSGVQLEIIKEKPLYPGDPIEVAIIVKSTVGGSWTVDLASSCQLQSYTGKVHANLGYIKQTVKVEGQSEVLVPLKIMPDAYMKALATVDDEEHVQVTAIAEIHGTPEKLTKEVSLSFEYPPIQVQMPETAKVNKDFTCAFIFKNKLNVPMDNCKLMVEGLGIFKMATFEEGDIQPGRIIKSEVICTPTRVGEKKIVARLTSNQVKDISVEKAIMVTH</sequence>
<reference evidence="14 15" key="1">
    <citation type="submission" date="2016-07" db="EMBL/GenBank/DDBJ databases">
        <title>Disparate Historic Effective Population Sizes Predicted by Modern Levels of Genome Diversity for the Scaled Quail (Callipepla squamata) and the Northern Bobwhite (Colinus virginianus): Inferences from First and Second Generation Draft Genome Assemblies for Sympatric New World Quail.</title>
        <authorList>
            <person name="Oldeschulte D.L."/>
            <person name="Halley Y.A."/>
            <person name="Bhattarai E.K."/>
            <person name="Brashear W.A."/>
            <person name="Hill J."/>
            <person name="Metz R.P."/>
            <person name="Johnson C.D."/>
            <person name="Rollins D."/>
            <person name="Peterson M.J."/>
            <person name="Bickhart D.M."/>
            <person name="Decker J.E."/>
            <person name="Seabury C.M."/>
        </authorList>
    </citation>
    <scope>NUCLEOTIDE SEQUENCE [LARGE SCALE GENOMIC DNA]</scope>
    <source>
        <strain evidence="14 15">Texas</strain>
        <tissue evidence="14">Leg muscle</tissue>
    </source>
</reference>
<evidence type="ECO:0000259" key="13">
    <source>
        <dbReference type="SMART" id="SM00460"/>
    </source>
</evidence>
<dbReference type="InterPro" id="IPR036985">
    <property type="entry name" value="Transglutaminase-like_sf"/>
</dbReference>
<evidence type="ECO:0000256" key="2">
    <source>
        <dbReference type="ARBA" id="ARBA00011738"/>
    </source>
</evidence>
<dbReference type="Pfam" id="PF00868">
    <property type="entry name" value="Transglut_N"/>
    <property type="match status" value="1"/>
</dbReference>
<dbReference type="FunFam" id="2.60.40.10:FF:001482">
    <property type="entry name" value="Protein-glutamine gamma-glutamyltransferase 4"/>
    <property type="match status" value="1"/>
</dbReference>
<feature type="active site" evidence="11">
    <location>
        <position position="353"/>
    </location>
</feature>
<protein>
    <recommendedName>
        <fullName evidence="9">Protein-glutamine gamma-glutamyltransferase 4</fullName>
        <ecNumber evidence="7">2.3.2.13</ecNumber>
    </recommendedName>
    <alternativeName>
        <fullName evidence="10">Transglutaminase-4</fullName>
    </alternativeName>
</protein>
<dbReference type="EC" id="2.3.2.13" evidence="7"/>